<feature type="compositionally biased region" description="Basic and acidic residues" evidence="5">
    <location>
        <begin position="359"/>
        <end position="368"/>
    </location>
</feature>
<dbReference type="PANTHER" id="PTHR13179:SF8">
    <property type="entry name" value="GATOR COMPLEX PROTEIN DEPDC5"/>
    <property type="match status" value="1"/>
</dbReference>
<evidence type="ECO:0000313" key="7">
    <source>
        <dbReference type="EMBL" id="TKA21970.1"/>
    </source>
</evidence>
<feature type="compositionally biased region" description="Low complexity" evidence="5">
    <location>
        <begin position="330"/>
        <end position="342"/>
    </location>
</feature>
<feature type="region of interest" description="Disordered" evidence="5">
    <location>
        <begin position="313"/>
        <end position="425"/>
    </location>
</feature>
<feature type="domain" description="DEP" evidence="6">
    <location>
        <begin position="884"/>
        <end position="959"/>
    </location>
</feature>
<dbReference type="GO" id="GO:1990130">
    <property type="term" value="C:GATOR1 complex"/>
    <property type="evidence" value="ECO:0007669"/>
    <property type="project" value="TreeGrafter"/>
</dbReference>
<dbReference type="Pfam" id="PF00610">
    <property type="entry name" value="DEP"/>
    <property type="match status" value="1"/>
</dbReference>
<dbReference type="InterPro" id="IPR036388">
    <property type="entry name" value="WH-like_DNA-bd_sf"/>
</dbReference>
<comment type="subcellular location">
    <subcellularLocation>
        <location evidence="1">Vacuole membrane</location>
        <topology evidence="1">Peripheral membrane protein</topology>
    </subcellularLocation>
</comment>
<protein>
    <recommendedName>
        <fullName evidence="3">Vacuolar membrane-associated protein IML1</fullName>
    </recommendedName>
    <alternativeName>
        <fullName evidence="4">Vacuolar membrane-associated protein iml1</fullName>
    </alternativeName>
</protein>
<feature type="compositionally biased region" description="Basic and acidic residues" evidence="5">
    <location>
        <begin position="320"/>
        <end position="329"/>
    </location>
</feature>
<gene>
    <name evidence="7" type="ORF">B0A50_08548</name>
</gene>
<evidence type="ECO:0000256" key="4">
    <source>
        <dbReference type="ARBA" id="ARBA00021881"/>
    </source>
</evidence>
<evidence type="ECO:0000313" key="8">
    <source>
        <dbReference type="Proteomes" id="UP000308549"/>
    </source>
</evidence>
<name>A0A4U0TJG7_9PEZI</name>
<dbReference type="GO" id="GO:0005774">
    <property type="term" value="C:vacuolar membrane"/>
    <property type="evidence" value="ECO:0007669"/>
    <property type="project" value="UniProtKB-SubCell"/>
</dbReference>
<evidence type="ECO:0000256" key="3">
    <source>
        <dbReference type="ARBA" id="ARBA00018529"/>
    </source>
</evidence>
<dbReference type="InterPro" id="IPR045838">
    <property type="entry name" value="DEPDC5_CTD"/>
</dbReference>
<evidence type="ECO:0000259" key="6">
    <source>
        <dbReference type="PROSITE" id="PS50186"/>
    </source>
</evidence>
<dbReference type="GO" id="GO:1904262">
    <property type="term" value="P:negative regulation of TORC1 signaling"/>
    <property type="evidence" value="ECO:0007669"/>
    <property type="project" value="TreeGrafter"/>
</dbReference>
<dbReference type="SMART" id="SM00049">
    <property type="entry name" value="DEP"/>
    <property type="match status" value="1"/>
</dbReference>
<reference evidence="7 8" key="1">
    <citation type="submission" date="2017-03" db="EMBL/GenBank/DDBJ databases">
        <title>Genomes of endolithic fungi from Antarctica.</title>
        <authorList>
            <person name="Coleine C."/>
            <person name="Masonjones S."/>
            <person name="Stajich J.E."/>
        </authorList>
    </citation>
    <scope>NUCLEOTIDE SEQUENCE [LARGE SCALE GENOMIC DNA]</scope>
    <source>
        <strain evidence="7 8">CCFEE 6315</strain>
    </source>
</reference>
<evidence type="ECO:0000256" key="2">
    <source>
        <dbReference type="ARBA" id="ARBA00005643"/>
    </source>
</evidence>
<dbReference type="PROSITE" id="PS50186">
    <property type="entry name" value="DEP"/>
    <property type="match status" value="1"/>
</dbReference>
<keyword evidence="8" id="KW-1185">Reference proteome</keyword>
<evidence type="ECO:0000256" key="1">
    <source>
        <dbReference type="ARBA" id="ARBA00004148"/>
    </source>
</evidence>
<dbReference type="InterPro" id="IPR048255">
    <property type="entry name" value="IML1_N"/>
</dbReference>
<comment type="similarity">
    <text evidence="2">Belongs to the IML1 family.</text>
</comment>
<dbReference type="GO" id="GO:0005096">
    <property type="term" value="F:GTPase activator activity"/>
    <property type="evidence" value="ECO:0007669"/>
    <property type="project" value="InterPro"/>
</dbReference>
<dbReference type="InterPro" id="IPR000591">
    <property type="entry name" value="DEP_dom"/>
</dbReference>
<dbReference type="PANTHER" id="PTHR13179">
    <property type="entry name" value="DEP DOMAIN CONTAINING PROTEIN 5"/>
    <property type="match status" value="1"/>
</dbReference>
<dbReference type="CDD" id="cd04449">
    <property type="entry name" value="DEP_DEPDC5-like"/>
    <property type="match status" value="1"/>
</dbReference>
<comment type="caution">
    <text evidence="7">The sequence shown here is derived from an EMBL/GenBank/DDBJ whole genome shotgun (WGS) entry which is preliminary data.</text>
</comment>
<dbReference type="Pfam" id="PF19418">
    <property type="entry name" value="DEPDC5_CTD"/>
    <property type="match status" value="1"/>
</dbReference>
<dbReference type="OrthoDB" id="39497at2759"/>
<dbReference type="Pfam" id="PF12257">
    <property type="entry name" value="IML1"/>
    <property type="match status" value="1"/>
</dbReference>
<evidence type="ECO:0000256" key="5">
    <source>
        <dbReference type="SAM" id="MobiDB-lite"/>
    </source>
</evidence>
<sequence length="1303" mass="145944">MWRIMRQFDDTVLHKGQKIKFLGSTAAEVEALYIKGREVDSAFATQARTKPIFRSGSARYTILLQLSKEMLEGWIDGELMYERAVNGFLPELFQRWSYLGVRHSVTVVLFGRVDHGSNMQSKRGTDFYHVVAADLPCTQWRELLRKLRRALNDDQLPRQLSLAAKGNMLEAMYISVTDFANDNIDPHLSSTGTSVIALTAGAGLFETDRGLLNDTTRMLMGNSIGVDIVALSPKPLHPVPLFAYQRVGAWEYALPHWVDISFWHTRTPTYTPSWLLPTAVGLDCEVSLPPLDLQHADDNDSRIADMEAHDDGVFAGNDQFRNRGEDRELSVSASSASTLKRSSPNKKSPHKASVQENTGSHEHDDSEKLASYGGEGGRRPKEASAPHPLMAAGRKISLGPKGLAPSRGIASTTVTTEHAQQGREPSLSAIFAPNEGSSGIAKQIRQTLARKSSQQSLTSQSDATLVEASRPINIGAGREADAEESDLTSVLERNVLATVSENELTDESGMSQTPKAKRDPFYAAMKAAEEEGHWTTSPWVTLLNPCNPKRSNMRVAAQYRKWQHVFPRAVSSGTFKWRSMCSPATLPLTAEYRPSLRQLEHFPLKTVRRLLIRQGKTGSATSAERVLEQLVSLRFLFGFQHTSTTPHGREQPGEGMGSRVVLSLGNTYHELRCLSDAEIQTVEYSLGDSGDEIWDDKLVLESRMKIKTPVTSKANKMNLPSVQPQSQPDWAKLDESVVSQDHSVVDKYCFQMRLVLIPVEPPRASQGISSTARELSDEERRIDGIQKLTQLWQRSRYFTTEDQQHHASLARPKTVGAPYDRDPNPLAIEYETRDPSMVVNAYGPTLSGQLSGDENILPLFAESELYHSSTFDVAKLVAQMQEPSPHGVEVRDRRWFTRLHFRCFRGDEMVNWLLRVFRDLHSREDAVAIGNELMKRGIFTHVRHRHAFLDGNFFYQITSAHRTTEYPDNASMFSKTSLRSVPPTPTVERNSPVLRAVQMNSPLSKASHRESSSSGMPTPILAPLDKKRLFLSQEMLLNVDTNGKSDQLEIVHLHYDRLHNPENCYHIQLEWLTATPKLIREAINRWSSLVESYGLRLVQLPLAEASILHIQRPFDQPLRVKLAVNPPERGLTASVMEPYVSLPRAMEDPVAYQKALLRRLDFVLDFEAAASFTTKIDVHYSYGTEDDWYERTSFCHVSGLVLAQITGDEQSDFVLVPNRLAASQKLAASGKHVVNATPVEEIVRAFVDFCHDEKALRAFYKELHKPIMTPSSPFIGETHGLDSDVPPISLPPHLMHRAALKGI</sequence>
<dbReference type="InterPro" id="IPR027244">
    <property type="entry name" value="IML1"/>
</dbReference>
<dbReference type="EMBL" id="NAJL01000090">
    <property type="protein sequence ID" value="TKA21970.1"/>
    <property type="molecule type" value="Genomic_DNA"/>
</dbReference>
<dbReference type="GO" id="GO:0010508">
    <property type="term" value="P:positive regulation of autophagy"/>
    <property type="evidence" value="ECO:0007669"/>
    <property type="project" value="TreeGrafter"/>
</dbReference>
<proteinExistence type="inferred from homology"/>
<accession>A0A4U0TJG7</accession>
<dbReference type="GO" id="GO:0035556">
    <property type="term" value="P:intracellular signal transduction"/>
    <property type="evidence" value="ECO:0007669"/>
    <property type="project" value="InterPro"/>
</dbReference>
<organism evidence="7 8">
    <name type="scientific">Salinomyces thailandicus</name>
    <dbReference type="NCBI Taxonomy" id="706561"/>
    <lineage>
        <taxon>Eukaryota</taxon>
        <taxon>Fungi</taxon>
        <taxon>Dikarya</taxon>
        <taxon>Ascomycota</taxon>
        <taxon>Pezizomycotina</taxon>
        <taxon>Dothideomycetes</taxon>
        <taxon>Dothideomycetidae</taxon>
        <taxon>Mycosphaerellales</taxon>
        <taxon>Teratosphaeriaceae</taxon>
        <taxon>Salinomyces</taxon>
    </lineage>
</organism>
<dbReference type="InterPro" id="IPR036390">
    <property type="entry name" value="WH_DNA-bd_sf"/>
</dbReference>
<dbReference type="Proteomes" id="UP000308549">
    <property type="component" value="Unassembled WGS sequence"/>
</dbReference>
<feature type="compositionally biased region" description="Polar residues" evidence="5">
    <location>
        <begin position="409"/>
        <end position="419"/>
    </location>
</feature>
<dbReference type="Gene3D" id="1.10.10.10">
    <property type="entry name" value="Winged helix-like DNA-binding domain superfamily/Winged helix DNA-binding domain"/>
    <property type="match status" value="1"/>
</dbReference>
<dbReference type="SUPFAM" id="SSF46785">
    <property type="entry name" value="Winged helix' DNA-binding domain"/>
    <property type="match status" value="1"/>
</dbReference>